<feature type="transmembrane region" description="Helical" evidence="8">
    <location>
        <begin position="91"/>
        <end position="112"/>
    </location>
</feature>
<evidence type="ECO:0000256" key="7">
    <source>
        <dbReference type="ARBA" id="ARBA00023136"/>
    </source>
</evidence>
<evidence type="ECO:0000313" key="10">
    <source>
        <dbReference type="EMBL" id="VAW16325.1"/>
    </source>
</evidence>
<dbReference type="GO" id="GO:0008610">
    <property type="term" value="P:lipid biosynthetic process"/>
    <property type="evidence" value="ECO:0007669"/>
    <property type="project" value="UniProtKB-ARBA"/>
</dbReference>
<comment type="subcellular location">
    <subcellularLocation>
        <location evidence="1">Cell membrane</location>
        <topology evidence="1">Multi-pass membrane protein</topology>
    </subcellularLocation>
</comment>
<keyword evidence="5 8" id="KW-0812">Transmembrane</keyword>
<evidence type="ECO:0000259" key="9">
    <source>
        <dbReference type="Pfam" id="PF13231"/>
    </source>
</evidence>
<feature type="transmembrane region" description="Helical" evidence="8">
    <location>
        <begin position="285"/>
        <end position="303"/>
    </location>
</feature>
<feature type="domain" description="Glycosyltransferase RgtA/B/C/D-like" evidence="9">
    <location>
        <begin position="71"/>
        <end position="224"/>
    </location>
</feature>
<feature type="transmembrane region" description="Helical" evidence="8">
    <location>
        <begin position="335"/>
        <end position="356"/>
    </location>
</feature>
<evidence type="ECO:0000256" key="8">
    <source>
        <dbReference type="SAM" id="Phobius"/>
    </source>
</evidence>
<proteinExistence type="predicted"/>
<dbReference type="InterPro" id="IPR050297">
    <property type="entry name" value="LipidA_mod_glycosyltrf_83"/>
</dbReference>
<dbReference type="GO" id="GO:0005886">
    <property type="term" value="C:plasma membrane"/>
    <property type="evidence" value="ECO:0007669"/>
    <property type="project" value="UniProtKB-SubCell"/>
</dbReference>
<keyword evidence="3" id="KW-0328">Glycosyltransferase</keyword>
<protein>
    <recommendedName>
        <fullName evidence="9">Glycosyltransferase RgtA/B/C/D-like domain-containing protein</fullName>
    </recommendedName>
</protein>
<name>A0A3B0TCX2_9ZZZZ</name>
<feature type="transmembrane region" description="Helical" evidence="8">
    <location>
        <begin position="207"/>
        <end position="226"/>
    </location>
</feature>
<dbReference type="InterPro" id="IPR038731">
    <property type="entry name" value="RgtA/B/C-like"/>
</dbReference>
<evidence type="ECO:0000256" key="3">
    <source>
        <dbReference type="ARBA" id="ARBA00022676"/>
    </source>
</evidence>
<keyword evidence="2" id="KW-1003">Cell membrane</keyword>
<organism evidence="10">
    <name type="scientific">hydrothermal vent metagenome</name>
    <dbReference type="NCBI Taxonomy" id="652676"/>
    <lineage>
        <taxon>unclassified sequences</taxon>
        <taxon>metagenomes</taxon>
        <taxon>ecological metagenomes</taxon>
    </lineage>
</organism>
<accession>A0A3B0TCX2</accession>
<keyword evidence="6 8" id="KW-1133">Transmembrane helix</keyword>
<dbReference type="Pfam" id="PF13231">
    <property type="entry name" value="PMT_2"/>
    <property type="match status" value="1"/>
</dbReference>
<reference evidence="10" key="1">
    <citation type="submission" date="2018-06" db="EMBL/GenBank/DDBJ databases">
        <authorList>
            <person name="Zhirakovskaya E."/>
        </authorList>
    </citation>
    <scope>NUCLEOTIDE SEQUENCE</scope>
</reference>
<dbReference type="GO" id="GO:0016763">
    <property type="term" value="F:pentosyltransferase activity"/>
    <property type="evidence" value="ECO:0007669"/>
    <property type="project" value="TreeGrafter"/>
</dbReference>
<dbReference type="PANTHER" id="PTHR33908:SF11">
    <property type="entry name" value="MEMBRANE PROTEIN"/>
    <property type="match status" value="1"/>
</dbReference>
<feature type="transmembrane region" description="Helical" evidence="8">
    <location>
        <begin position="250"/>
        <end position="273"/>
    </location>
</feature>
<evidence type="ECO:0000256" key="1">
    <source>
        <dbReference type="ARBA" id="ARBA00004651"/>
    </source>
</evidence>
<dbReference type="PANTHER" id="PTHR33908">
    <property type="entry name" value="MANNOSYLTRANSFERASE YKCB-RELATED"/>
    <property type="match status" value="1"/>
</dbReference>
<gene>
    <name evidence="10" type="ORF">MNBD_BACTEROID03-2408</name>
</gene>
<dbReference type="EMBL" id="UOEL01000132">
    <property type="protein sequence ID" value="VAW16325.1"/>
    <property type="molecule type" value="Genomic_DNA"/>
</dbReference>
<feature type="transmembrane region" description="Helical" evidence="8">
    <location>
        <begin position="162"/>
        <end position="195"/>
    </location>
</feature>
<evidence type="ECO:0000256" key="5">
    <source>
        <dbReference type="ARBA" id="ARBA00022692"/>
    </source>
</evidence>
<evidence type="ECO:0000256" key="4">
    <source>
        <dbReference type="ARBA" id="ARBA00022679"/>
    </source>
</evidence>
<keyword evidence="4" id="KW-0808">Transferase</keyword>
<evidence type="ECO:0000256" key="6">
    <source>
        <dbReference type="ARBA" id="ARBA00022989"/>
    </source>
</evidence>
<evidence type="ECO:0000256" key="2">
    <source>
        <dbReference type="ARBA" id="ARBA00022475"/>
    </source>
</evidence>
<feature type="transmembrane region" description="Helical" evidence="8">
    <location>
        <begin position="119"/>
        <end position="142"/>
    </location>
</feature>
<keyword evidence="7 8" id="KW-0472">Membrane</keyword>
<sequence length="577" mass="67843">MLFFNSAVRCRICNFDTNQYVKMLQKPSRLFLFLLGVILALNLLQAHFTELIFDEAYYWYYSQNLDWGYFDHPPMVAWLIKVSSFFFNGELGVRFMGCLLSLGTYLILWAIIDHRKKEAFVIHFFVLIFSMTLLNAYGFFTLPDTPLLFFTALFLLVYKKFIASPSVLLGMAMGLVMAALMYSKYHAVLVIFFVLLSNLKLLTDKYAWLAVIVALFSYSPHFIWLFENDFVSIKYHLFERPNQAYDFNKFTVGFFVNLIAIFGLTFPLFYWVLLKTKVKDDFTKALVFLSYGIILFFFMSSFFKRVQTQWVIVISIPMALIVFNYIVVNENIRKWVFRLGIVNVAILLFLRIGLIYKPFFPSYYETHGNKAWVKKIFSEAGDTPVVFENSYRNAPMYAFYSGKTSLSLNNIYYRRNQYSIDGSESKVQHKKVLFVSKNLSQKEFFFTQVDGTKYYGKYIDDFESFRKLRCFVNEERIGFEQNQEILVKVYNPYNTDIDLEKIKFGIAYLNHYKEVRDVQPITVSPIDTTILRLKSNDTTNFTFKLAETQIKDPDYFKVVISENDIEYSLNGNNIKIK</sequence>
<feature type="transmembrane region" description="Helical" evidence="8">
    <location>
        <begin position="309"/>
        <end position="328"/>
    </location>
</feature>
<dbReference type="AlphaFoldDB" id="A0A3B0TCX2"/>